<keyword evidence="5" id="KW-0472">Membrane</keyword>
<dbReference type="InterPro" id="IPR029055">
    <property type="entry name" value="Ntn_hydrolases_N"/>
</dbReference>
<keyword evidence="7" id="KW-1185">Reference proteome</keyword>
<dbReference type="GO" id="GO:0005886">
    <property type="term" value="C:plasma membrane"/>
    <property type="evidence" value="ECO:0007669"/>
    <property type="project" value="TreeGrafter"/>
</dbReference>
<dbReference type="InterPro" id="IPR043137">
    <property type="entry name" value="GGT_ssub_C"/>
</dbReference>
<dbReference type="PRINTS" id="PR01210">
    <property type="entry name" value="GGTRANSPTASE"/>
</dbReference>
<dbReference type="EC" id="3.4.19.13" evidence="3"/>
<dbReference type="Pfam" id="PF01019">
    <property type="entry name" value="G_glu_transpept"/>
    <property type="match status" value="1"/>
</dbReference>
<keyword evidence="5" id="KW-1133">Transmembrane helix</keyword>
<keyword evidence="5" id="KW-0812">Transmembrane</keyword>
<dbReference type="GO" id="GO:0103068">
    <property type="term" value="F:leukotriene C4 gamma-glutamyl transferase activity"/>
    <property type="evidence" value="ECO:0007669"/>
    <property type="project" value="UniProtKB-EC"/>
</dbReference>
<comment type="pathway">
    <text evidence="3">Sulfur metabolism; glutathione metabolism.</text>
</comment>
<dbReference type="STRING" id="1764295.A0A5B8MNJ6"/>
<evidence type="ECO:0000313" key="7">
    <source>
        <dbReference type="Proteomes" id="UP000316726"/>
    </source>
</evidence>
<evidence type="ECO:0000256" key="1">
    <source>
        <dbReference type="PIRSR" id="PIRSR600101-1"/>
    </source>
</evidence>
<dbReference type="EMBL" id="CP031038">
    <property type="protein sequence ID" value="QDZ21115.1"/>
    <property type="molecule type" value="Genomic_DNA"/>
</dbReference>
<accession>A0A5B8MNJ6</accession>
<dbReference type="Gene3D" id="3.60.20.40">
    <property type="match status" value="1"/>
</dbReference>
<feature type="active site" description="Nucleophile" evidence="1">
    <location>
        <position position="474"/>
    </location>
</feature>
<dbReference type="GO" id="GO:0036374">
    <property type="term" value="F:glutathione hydrolase activity"/>
    <property type="evidence" value="ECO:0007669"/>
    <property type="project" value="UniProtKB-UniRule"/>
</dbReference>
<evidence type="ECO:0000256" key="3">
    <source>
        <dbReference type="RuleBase" id="RU368068"/>
    </source>
</evidence>
<evidence type="ECO:0000256" key="2">
    <source>
        <dbReference type="PIRSR" id="PIRSR600101-2"/>
    </source>
</evidence>
<comment type="catalytic activity">
    <reaction evidence="3">
        <text>an S-substituted glutathione + H2O = an S-substituted L-cysteinylglycine + L-glutamate</text>
        <dbReference type="Rhea" id="RHEA:59468"/>
        <dbReference type="ChEBI" id="CHEBI:15377"/>
        <dbReference type="ChEBI" id="CHEBI:29985"/>
        <dbReference type="ChEBI" id="CHEBI:90779"/>
        <dbReference type="ChEBI" id="CHEBI:143103"/>
        <dbReference type="EC" id="3.4.19.13"/>
    </reaction>
</comment>
<dbReference type="InterPro" id="IPR043138">
    <property type="entry name" value="GGT_lsub"/>
</dbReference>
<dbReference type="InterPro" id="IPR000101">
    <property type="entry name" value="GGT_peptidase"/>
</dbReference>
<gene>
    <name evidence="6" type="ORF">A3770_05p36330</name>
</gene>
<feature type="transmembrane region" description="Helical" evidence="5">
    <location>
        <begin position="71"/>
        <end position="96"/>
    </location>
</feature>
<dbReference type="PANTHER" id="PTHR11686">
    <property type="entry name" value="GAMMA GLUTAMYL TRANSPEPTIDASE"/>
    <property type="match status" value="1"/>
</dbReference>
<sequence>MGLQEGRGRYEEVVELGEVSYDEEEGNEEGRVASTSRSRSRGRERVPYGRRKEGRVWDWVRELSWRDPRTALAGLCLALLVVVALETLVVTIFAGVNGGRGGGSVVLEPERSLHEDYEGRSRVVRGGSGVVAADQGDCSEQGARALRAGGHAVDAAVATAFCLGVKNPFASGIGGGAFILVRLADGTAEAIDAREPAPALATERMFVGDPKKALEGGLAVAVPMEILGLHRAWERHGRLPWKDLVMPAAELAKGFAAHPYLVRSVERHRDAMEKFPDLGKIFMPRGRAPRVGETCCGRPRLSKTLEEIAINGPRVLYEGELARGLARDVQEAGGILTTGDLEQAKPRNLEVLEAEVMGMRVVTLPPPSSGAVVVSILKQIEARGFPVTTSGALGKHWLVEAMKNSFAARMSLGDPGTKSDPFLDAAKIEGVVEDLVSPKFAKSLVDATLDYGVRPAEEYGGIHGPFYVPDDNGTSHLSIVDADQNAVSMTTTINTGFGSKLVSRSTGILLNNEMDDFSIPGQPNTYGLAPSEANYVRGGKKPLSSMSPIIASGMDDGGLKIVLGGSGGPRIITAIAETFLGYVDRRLSPSDALQEPRLHHQLFPEDLLYENETSREIMTQLPLFGHRLKHENGGLGNCQMVVMENGTAVAVSDHRKDGAPSKVDDDKLQ</sequence>
<dbReference type="GO" id="GO:0006751">
    <property type="term" value="P:glutathione catabolic process"/>
    <property type="evidence" value="ECO:0007669"/>
    <property type="project" value="UniProtKB-UniRule"/>
</dbReference>
<dbReference type="Proteomes" id="UP000316726">
    <property type="component" value="Chromosome 5"/>
</dbReference>
<dbReference type="AlphaFoldDB" id="A0A5B8MNJ6"/>
<dbReference type="FunFam" id="3.60.20.40:FF:000001">
    <property type="entry name" value="Gamma-glutamyltranspeptidase 1"/>
    <property type="match status" value="1"/>
</dbReference>
<name>A0A5B8MNJ6_9CHLO</name>
<dbReference type="SUPFAM" id="SSF56235">
    <property type="entry name" value="N-terminal nucleophile aminohydrolases (Ntn hydrolases)"/>
    <property type="match status" value="1"/>
</dbReference>
<keyword evidence="3" id="KW-0808">Transferase</keyword>
<dbReference type="Gene3D" id="1.10.246.130">
    <property type="match status" value="1"/>
</dbReference>
<evidence type="ECO:0000313" key="6">
    <source>
        <dbReference type="EMBL" id="QDZ21115.1"/>
    </source>
</evidence>
<feature type="binding site" evidence="2">
    <location>
        <begin position="544"/>
        <end position="545"/>
    </location>
    <ligand>
        <name>L-glutamate</name>
        <dbReference type="ChEBI" id="CHEBI:29985"/>
    </ligand>
</feature>
<feature type="binding site" evidence="2">
    <location>
        <position position="194"/>
    </location>
    <ligand>
        <name>L-glutamate</name>
        <dbReference type="ChEBI" id="CHEBI:29985"/>
    </ligand>
</feature>
<evidence type="ECO:0000256" key="4">
    <source>
        <dbReference type="SAM" id="MobiDB-lite"/>
    </source>
</evidence>
<dbReference type="PANTHER" id="PTHR11686:SF9">
    <property type="entry name" value="RE13973P"/>
    <property type="match status" value="1"/>
</dbReference>
<reference evidence="6 7" key="1">
    <citation type="submission" date="2018-07" db="EMBL/GenBank/DDBJ databases">
        <title>The complete nuclear genome of the prasinophyte Chloropicon primus (CCMP1205).</title>
        <authorList>
            <person name="Pombert J.-F."/>
            <person name="Otis C."/>
            <person name="Turmel M."/>
            <person name="Lemieux C."/>
        </authorList>
    </citation>
    <scope>NUCLEOTIDE SEQUENCE [LARGE SCALE GENOMIC DNA]</scope>
    <source>
        <strain evidence="6 7">CCMP1205</strain>
    </source>
</reference>
<comment type="function">
    <text evidence="3">Cleaves the gamma-glutamyl peptide bond of glutathione and glutathione conjugates.</text>
</comment>
<feature type="region of interest" description="Disordered" evidence="4">
    <location>
        <begin position="18"/>
        <end position="45"/>
    </location>
</feature>
<feature type="binding site" evidence="2">
    <location>
        <begin position="492"/>
        <end position="494"/>
    </location>
    <ligand>
        <name>L-glutamate</name>
        <dbReference type="ChEBI" id="CHEBI:29985"/>
    </ligand>
</feature>
<feature type="binding site" evidence="2">
    <location>
        <position position="516"/>
    </location>
    <ligand>
        <name>L-glutamate</name>
        <dbReference type="ChEBI" id="CHEBI:29985"/>
    </ligand>
</feature>
<feature type="binding site" evidence="2">
    <location>
        <position position="568"/>
    </location>
    <ligand>
        <name>L-glutamate</name>
        <dbReference type="ChEBI" id="CHEBI:29985"/>
    </ligand>
</feature>
<protein>
    <recommendedName>
        <fullName evidence="3">Glutathione hydrolase</fullName>
        <ecNumber evidence="3">2.3.2.2</ecNumber>
        <ecNumber evidence="3">3.4.19.13</ecNumber>
    </recommendedName>
    <alternativeName>
        <fullName evidence="3">Gamma-glutamyltransferase</fullName>
    </alternativeName>
    <alternativeName>
        <fullName evidence="3">Gamma-glutamyltranspeptidase</fullName>
    </alternativeName>
</protein>
<comment type="catalytic activity">
    <reaction evidence="3">
        <text>glutathione + H2O = L-cysteinylglycine + L-glutamate</text>
        <dbReference type="Rhea" id="RHEA:28807"/>
        <dbReference type="ChEBI" id="CHEBI:15377"/>
        <dbReference type="ChEBI" id="CHEBI:29985"/>
        <dbReference type="ChEBI" id="CHEBI:57925"/>
        <dbReference type="ChEBI" id="CHEBI:61694"/>
        <dbReference type="EC" id="3.4.19.13"/>
    </reaction>
</comment>
<proteinExistence type="predicted"/>
<dbReference type="EC" id="2.3.2.2" evidence="3"/>
<keyword evidence="3" id="KW-0012">Acyltransferase</keyword>
<dbReference type="OrthoDB" id="2015213at2759"/>
<evidence type="ECO:0000256" key="5">
    <source>
        <dbReference type="SAM" id="Phobius"/>
    </source>
</evidence>
<dbReference type="UniPathway" id="UPA00204"/>
<keyword evidence="3" id="KW-0378">Hydrolase</keyword>
<organism evidence="6 7">
    <name type="scientific">Chloropicon primus</name>
    <dbReference type="NCBI Taxonomy" id="1764295"/>
    <lineage>
        <taxon>Eukaryota</taxon>
        <taxon>Viridiplantae</taxon>
        <taxon>Chlorophyta</taxon>
        <taxon>Chloropicophyceae</taxon>
        <taxon>Chloropicales</taxon>
        <taxon>Chloropicaceae</taxon>
        <taxon>Chloropicon</taxon>
    </lineage>
</organism>
<comment type="catalytic activity">
    <reaction evidence="3">
        <text>an N-terminal (5-L-glutamyl)-[peptide] + an alpha-amino acid = 5-L-glutamyl amino acid + an N-terminal L-alpha-aminoacyl-[peptide]</text>
        <dbReference type="Rhea" id="RHEA:23904"/>
        <dbReference type="Rhea" id="RHEA-COMP:9780"/>
        <dbReference type="Rhea" id="RHEA-COMP:9795"/>
        <dbReference type="ChEBI" id="CHEBI:77644"/>
        <dbReference type="ChEBI" id="CHEBI:78597"/>
        <dbReference type="ChEBI" id="CHEBI:78599"/>
        <dbReference type="ChEBI" id="CHEBI:78608"/>
        <dbReference type="EC" id="2.3.2.2"/>
    </reaction>
</comment>